<evidence type="ECO:0000313" key="4">
    <source>
        <dbReference type="EMBL" id="VVD85185.1"/>
    </source>
</evidence>
<feature type="transmembrane region" description="Helical" evidence="2">
    <location>
        <begin position="77"/>
        <end position="98"/>
    </location>
</feature>
<evidence type="ECO:0000256" key="1">
    <source>
        <dbReference type="SAM" id="MobiDB-lite"/>
    </source>
</evidence>
<dbReference type="AlphaFoldDB" id="A0A5E4TB75"/>
<feature type="domain" description="Sodium symporter small subunit" evidence="3">
    <location>
        <begin position="70"/>
        <end position="144"/>
    </location>
</feature>
<dbReference type="Pfam" id="PF13937">
    <property type="entry name" value="DUF4212"/>
    <property type="match status" value="1"/>
</dbReference>
<feature type="compositionally biased region" description="Low complexity" evidence="1">
    <location>
        <begin position="173"/>
        <end position="192"/>
    </location>
</feature>
<organism evidence="4 5">
    <name type="scientific">Pandoraea iniqua</name>
    <dbReference type="NCBI Taxonomy" id="2508288"/>
    <lineage>
        <taxon>Bacteria</taxon>
        <taxon>Pseudomonadati</taxon>
        <taxon>Pseudomonadota</taxon>
        <taxon>Betaproteobacteria</taxon>
        <taxon>Burkholderiales</taxon>
        <taxon>Burkholderiaceae</taxon>
        <taxon>Pandoraea</taxon>
    </lineage>
</organism>
<dbReference type="NCBIfam" id="TIGR03647">
    <property type="entry name" value="Na_symport_sm"/>
    <property type="match status" value="1"/>
</dbReference>
<evidence type="ECO:0000313" key="5">
    <source>
        <dbReference type="Proteomes" id="UP000333828"/>
    </source>
</evidence>
<evidence type="ECO:0000256" key="2">
    <source>
        <dbReference type="SAM" id="Phobius"/>
    </source>
</evidence>
<gene>
    <name evidence="4" type="ORF">PIN31115_01317</name>
</gene>
<keyword evidence="2" id="KW-0472">Membrane</keyword>
<name>A0A5E4TB75_9BURK</name>
<dbReference type="EMBL" id="CABPSI010000001">
    <property type="protein sequence ID" value="VVD85185.1"/>
    <property type="molecule type" value="Genomic_DNA"/>
</dbReference>
<evidence type="ECO:0000259" key="3">
    <source>
        <dbReference type="Pfam" id="PF13937"/>
    </source>
</evidence>
<protein>
    <recommendedName>
        <fullName evidence="3">Sodium symporter small subunit domain-containing protein</fullName>
    </recommendedName>
</protein>
<keyword evidence="2" id="KW-0812">Transmembrane</keyword>
<feature type="transmembrane region" description="Helical" evidence="2">
    <location>
        <begin position="113"/>
        <end position="134"/>
    </location>
</feature>
<keyword evidence="2" id="KW-1133">Transmembrane helix</keyword>
<feature type="region of interest" description="Disordered" evidence="1">
    <location>
        <begin position="168"/>
        <end position="192"/>
    </location>
</feature>
<reference evidence="4 5" key="1">
    <citation type="submission" date="2019-08" db="EMBL/GenBank/DDBJ databases">
        <authorList>
            <person name="Peeters C."/>
        </authorList>
    </citation>
    <scope>NUCLEOTIDE SEQUENCE [LARGE SCALE GENOMIC DNA]</scope>
    <source>
        <strain evidence="4 5">LMG 31115</strain>
    </source>
</reference>
<proteinExistence type="predicted"/>
<dbReference type="Proteomes" id="UP000333828">
    <property type="component" value="Unassembled WGS sequence"/>
</dbReference>
<keyword evidence="5" id="KW-1185">Reference proteome</keyword>
<accession>A0A5E4TB75</accession>
<dbReference type="InterPro" id="IPR019886">
    <property type="entry name" value="Na_symporter_ssu"/>
</dbReference>
<sequence>MARRHCCTSELDDDESSAACWRYVGVAERRSASMVNPPKTDAGDQSATSALTEGLPRDSHWHREAAAIAARHWHRTLWLVAALMAIGFVVTFVPQFWAREWMSVRFAGWPLPFYMGAQGSILIDIGLIVIYALVQRRNDARYRADLQTLRRAHSESLGLGDAAVSGISGGAQGAASASSRITSRATSAPTSR</sequence>